<dbReference type="Proteomes" id="UP000261278">
    <property type="component" value="Unassembled WGS sequence"/>
</dbReference>
<dbReference type="AlphaFoldDB" id="A0A1Q6JL45"/>
<evidence type="ECO:0000313" key="2">
    <source>
        <dbReference type="EMBL" id="RGL87899.1"/>
    </source>
</evidence>
<dbReference type="Proteomes" id="UP000186631">
    <property type="component" value="Unassembled WGS sequence"/>
</dbReference>
<dbReference type="Proteomes" id="UP000285469">
    <property type="component" value="Unassembled WGS sequence"/>
</dbReference>
<dbReference type="RefSeq" id="WP_026314685.1">
    <property type="nucleotide sequence ID" value="NZ_DAWEQP010000018.1"/>
</dbReference>
<comment type="caution">
    <text evidence="1">The sequence shown here is derived from an EMBL/GenBank/DDBJ whole genome shotgun (WGS) entry which is preliminary data.</text>
</comment>
<proteinExistence type="predicted"/>
<protein>
    <submittedName>
        <fullName evidence="1">Uncharacterized protein</fullName>
    </submittedName>
</protein>
<dbReference type="EMBL" id="MNQV01000082">
    <property type="protein sequence ID" value="OKZ53741.1"/>
    <property type="molecule type" value="Genomic_DNA"/>
</dbReference>
<reference evidence="6 7" key="2">
    <citation type="submission" date="2018-08" db="EMBL/GenBank/DDBJ databases">
        <title>A genome reference for cultivated species of the human gut microbiota.</title>
        <authorList>
            <person name="Zou Y."/>
            <person name="Xue W."/>
            <person name="Luo G."/>
        </authorList>
    </citation>
    <scope>NUCLEOTIDE SEQUENCE [LARGE SCALE GENOMIC DNA]</scope>
    <source>
        <strain evidence="3 8">AF12-25</strain>
        <strain evidence="4 7">AM16-6</strain>
        <strain evidence="2 6">TF05-18</strain>
    </source>
</reference>
<dbReference type="EMBL" id="QSSN01000004">
    <property type="protein sequence ID" value="RGL87899.1"/>
    <property type="molecule type" value="Genomic_DNA"/>
</dbReference>
<dbReference type="EMBL" id="QSAI01000023">
    <property type="protein sequence ID" value="RGW46990.1"/>
    <property type="molecule type" value="Genomic_DNA"/>
</dbReference>
<sequence>MDAEYGEVEMSGRVAGKTFHNFRLLDSVEDADNADFRHGEITVPADFLSSYSDAKGIHIRIPYTPDNRLLTVRIAMESGSGGVEYVRCAATSKCWFPVMQEYGDGTRQAVTLPSLYALNEDGLYNLLIREDCLVVYSGEETDFGIGASKMQNGTFLLKAVAGNLYQHPTTGVGLIDFLHSNMENNGLAAKLQAEFGADKVVIKNAYIDSATGELLLETEEKEDNHG</sequence>
<dbReference type="EMBL" id="QRKA01000009">
    <property type="protein sequence ID" value="RHH80951.1"/>
    <property type="molecule type" value="Genomic_DNA"/>
</dbReference>
<evidence type="ECO:0000313" key="5">
    <source>
        <dbReference type="Proteomes" id="UP000186631"/>
    </source>
</evidence>
<evidence type="ECO:0000313" key="6">
    <source>
        <dbReference type="Proteomes" id="UP000261278"/>
    </source>
</evidence>
<evidence type="ECO:0000313" key="3">
    <source>
        <dbReference type="EMBL" id="RGW46990.1"/>
    </source>
</evidence>
<evidence type="ECO:0000313" key="1">
    <source>
        <dbReference type="EMBL" id="OKZ53741.1"/>
    </source>
</evidence>
<organism evidence="1 5">
    <name type="scientific">Phocaeicola vulgatus</name>
    <name type="common">Bacteroides vulgatus</name>
    <dbReference type="NCBI Taxonomy" id="821"/>
    <lineage>
        <taxon>Bacteria</taxon>
        <taxon>Pseudomonadati</taxon>
        <taxon>Bacteroidota</taxon>
        <taxon>Bacteroidia</taxon>
        <taxon>Bacteroidales</taxon>
        <taxon>Bacteroidaceae</taxon>
        <taxon>Phocaeicola</taxon>
    </lineage>
</organism>
<dbReference type="Proteomes" id="UP000283713">
    <property type="component" value="Unassembled WGS sequence"/>
</dbReference>
<reference evidence="1 5" key="1">
    <citation type="journal article" date="2016" name="Nat. Biotechnol.">
        <title>Measurement of bacterial replication rates in microbial communities.</title>
        <authorList>
            <person name="Brown C.T."/>
            <person name="Olm M.R."/>
            <person name="Thomas B.C."/>
            <person name="Banfield J.F."/>
        </authorList>
    </citation>
    <scope>NUCLEOTIDE SEQUENCE [LARGE SCALE GENOMIC DNA]</scope>
    <source>
        <strain evidence="1">42_262</strain>
    </source>
</reference>
<accession>A0A1Q6JL45</accession>
<evidence type="ECO:0000313" key="7">
    <source>
        <dbReference type="Proteomes" id="UP000283713"/>
    </source>
</evidence>
<gene>
    <name evidence="1" type="ORF">BHV80_03660</name>
    <name evidence="4" type="ORF">DW193_07525</name>
    <name evidence="3" type="ORF">DWV70_12860</name>
    <name evidence="2" type="ORF">DXC44_05040</name>
</gene>
<evidence type="ECO:0000313" key="4">
    <source>
        <dbReference type="EMBL" id="RHH80951.1"/>
    </source>
</evidence>
<evidence type="ECO:0000313" key="8">
    <source>
        <dbReference type="Proteomes" id="UP000285469"/>
    </source>
</evidence>
<name>A0A1Q6JL45_PHOVU</name>